<feature type="compositionally biased region" description="Polar residues" evidence="11">
    <location>
        <begin position="296"/>
        <end position="310"/>
    </location>
</feature>
<keyword evidence="13" id="KW-1185">Reference proteome</keyword>
<dbReference type="GO" id="GO:0005634">
    <property type="term" value="C:nucleus"/>
    <property type="evidence" value="ECO:0007669"/>
    <property type="project" value="UniProtKB-SubCell"/>
</dbReference>
<dbReference type="GO" id="GO:0003681">
    <property type="term" value="F:bent DNA binding"/>
    <property type="evidence" value="ECO:0007669"/>
    <property type="project" value="TreeGrafter"/>
</dbReference>
<feature type="region of interest" description="Disordered" evidence="11">
    <location>
        <begin position="1"/>
        <end position="36"/>
    </location>
</feature>
<comment type="similarity">
    <text evidence="2">Belongs to the SNAPC3/SRD2 family.</text>
</comment>
<evidence type="ECO:0000256" key="4">
    <source>
        <dbReference type="ARBA" id="ARBA00023015"/>
    </source>
</evidence>
<dbReference type="GO" id="GO:0001046">
    <property type="term" value="F:core promoter sequence-specific DNA binding"/>
    <property type="evidence" value="ECO:0007669"/>
    <property type="project" value="TreeGrafter"/>
</dbReference>
<gene>
    <name evidence="12" type="ORF">NBR_LOCUS22136</name>
</gene>
<dbReference type="WBParaSite" id="NBR_0002213501-mRNA-1">
    <property type="protein sequence ID" value="NBR_0002213501-mRNA-1"/>
    <property type="gene ID" value="NBR_0002213501"/>
</dbReference>
<reference evidence="14" key="1">
    <citation type="submission" date="2017-02" db="UniProtKB">
        <authorList>
            <consortium name="WormBaseParasite"/>
        </authorList>
    </citation>
    <scope>IDENTIFICATION</scope>
</reference>
<evidence type="ECO:0000256" key="8">
    <source>
        <dbReference type="ARBA" id="ARBA00025193"/>
    </source>
</evidence>
<keyword evidence="5" id="KW-0238">DNA-binding</keyword>
<dbReference type="GO" id="GO:0001006">
    <property type="term" value="F:RNA polymerase III type 3 promoter sequence-specific DNA binding"/>
    <property type="evidence" value="ECO:0007669"/>
    <property type="project" value="TreeGrafter"/>
</dbReference>
<evidence type="ECO:0000313" key="13">
    <source>
        <dbReference type="Proteomes" id="UP000271162"/>
    </source>
</evidence>
<feature type="region of interest" description="Disordered" evidence="11">
    <location>
        <begin position="75"/>
        <end position="94"/>
    </location>
</feature>
<dbReference type="Pfam" id="PF12251">
    <property type="entry name" value="SNAPC3"/>
    <property type="match status" value="1"/>
</dbReference>
<dbReference type="AlphaFoldDB" id="A0A0N4YY13"/>
<dbReference type="PANTHER" id="PTHR13421">
    <property type="entry name" value="SNRNA-ACTIVATING PROTEIN COMPLEX SUBUNIT 3"/>
    <property type="match status" value="1"/>
</dbReference>
<evidence type="ECO:0000256" key="2">
    <source>
        <dbReference type="ARBA" id="ARBA00010410"/>
    </source>
</evidence>
<feature type="compositionally biased region" description="Polar residues" evidence="11">
    <location>
        <begin position="14"/>
        <end position="33"/>
    </location>
</feature>
<dbReference type="GO" id="GO:0019185">
    <property type="term" value="C:snRNA-activating protein complex"/>
    <property type="evidence" value="ECO:0007669"/>
    <property type="project" value="TreeGrafter"/>
</dbReference>
<reference evidence="12 13" key="2">
    <citation type="submission" date="2018-11" db="EMBL/GenBank/DDBJ databases">
        <authorList>
            <consortium name="Pathogen Informatics"/>
        </authorList>
    </citation>
    <scope>NUCLEOTIDE SEQUENCE [LARGE SCALE GENOMIC DNA]</scope>
</reference>
<feature type="region of interest" description="Disordered" evidence="11">
    <location>
        <begin position="279"/>
        <end position="310"/>
    </location>
</feature>
<dbReference type="STRING" id="27835.A0A0N4YY13"/>
<evidence type="ECO:0000256" key="5">
    <source>
        <dbReference type="ARBA" id="ARBA00023125"/>
    </source>
</evidence>
<evidence type="ECO:0000313" key="14">
    <source>
        <dbReference type="WBParaSite" id="NBR_0002213501-mRNA-1"/>
    </source>
</evidence>
<comment type="subunit">
    <text evidence="9">Part of the SNAPc complex composed of 5 subunits: SNAPC1, SNAPC2, SNAPC3, SNAPC4 and SNAPC5. SNAPC3 interacts with SNAPC1.</text>
</comment>
<keyword evidence="7" id="KW-0539">Nucleus</keyword>
<protein>
    <recommendedName>
        <fullName evidence="3">snRNA-activating protein complex subunit 3</fullName>
    </recommendedName>
    <alternativeName>
        <fullName evidence="10">Small nuclear RNA-activating complex polypeptide 3</fullName>
    </alternativeName>
</protein>
<evidence type="ECO:0000256" key="1">
    <source>
        <dbReference type="ARBA" id="ARBA00004123"/>
    </source>
</evidence>
<dbReference type="GO" id="GO:0042796">
    <property type="term" value="P:snRNA transcription by RNA polymerase III"/>
    <property type="evidence" value="ECO:0007669"/>
    <property type="project" value="TreeGrafter"/>
</dbReference>
<evidence type="ECO:0000256" key="3">
    <source>
        <dbReference type="ARBA" id="ARBA00013634"/>
    </source>
</evidence>
<name>A0A0N4YY13_NIPBR</name>
<evidence type="ECO:0000256" key="11">
    <source>
        <dbReference type="SAM" id="MobiDB-lite"/>
    </source>
</evidence>
<evidence type="ECO:0000313" key="12">
    <source>
        <dbReference type="EMBL" id="VDL86740.1"/>
    </source>
</evidence>
<evidence type="ECO:0000256" key="6">
    <source>
        <dbReference type="ARBA" id="ARBA00023163"/>
    </source>
</evidence>
<keyword evidence="4" id="KW-0805">Transcription regulation</keyword>
<comment type="function">
    <text evidence="8">Part of the SNAPc complex required for the transcription of both RNA polymerase II and III small-nuclear RNA genes. Binds to the proximal sequence element (PSE), a non-TATA-box basal promoter element common to these 2 types of genes. Recruits TBP and BRF2 to the U6 snRNA TATA box.</text>
</comment>
<dbReference type="GO" id="GO:0042795">
    <property type="term" value="P:snRNA transcription by RNA polymerase II"/>
    <property type="evidence" value="ECO:0007669"/>
    <property type="project" value="TreeGrafter"/>
</dbReference>
<keyword evidence="6" id="KW-0804">Transcription</keyword>
<dbReference type="PANTHER" id="PTHR13421:SF16">
    <property type="entry name" value="SNRNA-ACTIVATING PROTEIN COMPLEX SUBUNIT 3"/>
    <property type="match status" value="1"/>
</dbReference>
<dbReference type="InterPro" id="IPR022042">
    <property type="entry name" value="snRNA-activating_su3"/>
</dbReference>
<evidence type="ECO:0000256" key="10">
    <source>
        <dbReference type="ARBA" id="ARBA00029606"/>
    </source>
</evidence>
<evidence type="ECO:0000256" key="7">
    <source>
        <dbReference type="ARBA" id="ARBA00023242"/>
    </source>
</evidence>
<dbReference type="GO" id="GO:0000978">
    <property type="term" value="F:RNA polymerase II cis-regulatory region sequence-specific DNA binding"/>
    <property type="evidence" value="ECO:0007669"/>
    <property type="project" value="TreeGrafter"/>
</dbReference>
<dbReference type="EMBL" id="UYSL01027443">
    <property type="protein sequence ID" value="VDL86740.1"/>
    <property type="molecule type" value="Genomic_DNA"/>
</dbReference>
<sequence>MESEAEDEYEYQHVEQQQPMTSNSANPSPQQQEAMEPNHLAFLLSNEVKCDLFEEEILACVAAPEPSTAPIKQEVEDRDQHATQHQPTAANPTDPFPQEQETLMEPDHLNDIVVMASVHLGYPRPLERHEIRLGRLMKVLDRFLILGSNTLKDLKNVIECSSDNHVFEDVSGRPVTNEDFCKNRYPSSFFFFHDTFYIDLEPVAAKDITRETREWLADRGFGETKVAYMNTTRWLVWNHEAIPTPVEFFCDDCYKDFNYDVNGRKIFTFNAAPLYGRRNRRTDLADPPNDTPMKSEPSTSSTSGDMSLTD</sequence>
<comment type="subcellular location">
    <subcellularLocation>
        <location evidence="1">Nucleus</location>
    </subcellularLocation>
</comment>
<organism evidence="14">
    <name type="scientific">Nippostrongylus brasiliensis</name>
    <name type="common">Rat hookworm</name>
    <dbReference type="NCBI Taxonomy" id="27835"/>
    <lineage>
        <taxon>Eukaryota</taxon>
        <taxon>Metazoa</taxon>
        <taxon>Ecdysozoa</taxon>
        <taxon>Nematoda</taxon>
        <taxon>Chromadorea</taxon>
        <taxon>Rhabditida</taxon>
        <taxon>Rhabditina</taxon>
        <taxon>Rhabditomorpha</taxon>
        <taxon>Strongyloidea</taxon>
        <taxon>Heligmosomidae</taxon>
        <taxon>Nippostrongylus</taxon>
    </lineage>
</organism>
<accession>A0A0N4YY13</accession>
<dbReference type="Proteomes" id="UP000271162">
    <property type="component" value="Unassembled WGS sequence"/>
</dbReference>
<proteinExistence type="inferred from homology"/>
<evidence type="ECO:0000256" key="9">
    <source>
        <dbReference type="ARBA" id="ARBA00025958"/>
    </source>
</evidence>